<feature type="transmembrane region" description="Helical" evidence="1">
    <location>
        <begin position="5"/>
        <end position="22"/>
    </location>
</feature>
<keyword evidence="1" id="KW-0812">Transmembrane</keyword>
<evidence type="ECO:0000256" key="1">
    <source>
        <dbReference type="SAM" id="Phobius"/>
    </source>
</evidence>
<evidence type="ECO:0000313" key="2">
    <source>
        <dbReference type="EMBL" id="EJW96497.1"/>
    </source>
</evidence>
<comment type="caution">
    <text evidence="2">The sequence shown here is derived from an EMBL/GenBank/DDBJ whole genome shotgun (WGS) entry which is preliminary data.</text>
</comment>
<feature type="transmembrane region" description="Helical" evidence="1">
    <location>
        <begin position="100"/>
        <end position="118"/>
    </location>
</feature>
<keyword evidence="1" id="KW-1133">Transmembrane helix</keyword>
<sequence length="164" mass="18652">MISCILYLCLLAIMVTAPLKLYRSSGPKMCRFYARMLALVSARKLYRLVVFILLLLFHYLHLRVHTADQGVLLSTPVMFTFFGLMNAEKWLFRLHDHRKVATAVAFMVLVMAFVPVLYTQAVTLAVLLLAAMLHPSQAAVILAKDKDMQEMFTNDCKALSAVYY</sequence>
<feature type="transmembrane region" description="Helical" evidence="1">
    <location>
        <begin position="124"/>
        <end position="143"/>
    </location>
</feature>
<dbReference type="AlphaFoldDB" id="J9G3U2"/>
<accession>J9G3U2</accession>
<dbReference type="EMBL" id="AMCI01005256">
    <property type="protein sequence ID" value="EJW96497.1"/>
    <property type="molecule type" value="Genomic_DNA"/>
</dbReference>
<protein>
    <submittedName>
        <fullName evidence="2">Uncharacterized protein</fullName>
    </submittedName>
</protein>
<feature type="transmembrane region" description="Helical" evidence="1">
    <location>
        <begin position="45"/>
        <end position="64"/>
    </location>
</feature>
<name>J9G3U2_9ZZZZ</name>
<feature type="transmembrane region" description="Helical" evidence="1">
    <location>
        <begin position="70"/>
        <end position="88"/>
    </location>
</feature>
<reference evidence="2" key="1">
    <citation type="journal article" date="2012" name="PLoS ONE">
        <title>Gene sets for utilization of primary and secondary nutrition supplies in the distal gut of endangered iberian lynx.</title>
        <authorList>
            <person name="Alcaide M."/>
            <person name="Messina E."/>
            <person name="Richter M."/>
            <person name="Bargiela R."/>
            <person name="Peplies J."/>
            <person name="Huws S.A."/>
            <person name="Newbold C.J."/>
            <person name="Golyshin P.N."/>
            <person name="Simon M.A."/>
            <person name="Lopez G."/>
            <person name="Yakimov M.M."/>
            <person name="Ferrer M."/>
        </authorList>
    </citation>
    <scope>NUCLEOTIDE SEQUENCE</scope>
</reference>
<keyword evidence="1" id="KW-0472">Membrane</keyword>
<proteinExistence type="predicted"/>
<organism evidence="2">
    <name type="scientific">gut metagenome</name>
    <dbReference type="NCBI Taxonomy" id="749906"/>
    <lineage>
        <taxon>unclassified sequences</taxon>
        <taxon>metagenomes</taxon>
        <taxon>organismal metagenomes</taxon>
    </lineage>
</organism>
<gene>
    <name evidence="2" type="ORF">EVA_15397</name>
</gene>